<evidence type="ECO:0000256" key="1">
    <source>
        <dbReference type="SAM" id="MobiDB-lite"/>
    </source>
</evidence>
<sequence length="79" mass="8645">MTQFCDDVRRQIQLFIFIIAHGRLTCVEVTVVVPLSLTTLPHSSVATPTHTAAERPGDDGKKRVSTLVRNRPCNGCVGL</sequence>
<evidence type="ECO:0000313" key="3">
    <source>
        <dbReference type="Proteomes" id="UP001569151"/>
    </source>
</evidence>
<keyword evidence="3" id="KW-1185">Reference proteome</keyword>
<evidence type="ECO:0008006" key="4">
    <source>
        <dbReference type="Google" id="ProtNLM"/>
    </source>
</evidence>
<gene>
    <name evidence="2" type="ORF">ACED39_22500</name>
</gene>
<accession>A0ABV4MPS7</accession>
<feature type="region of interest" description="Disordered" evidence="1">
    <location>
        <begin position="45"/>
        <end position="64"/>
    </location>
</feature>
<dbReference type="EMBL" id="JBGOOS010000059">
    <property type="protein sequence ID" value="MEZ8211536.1"/>
    <property type="molecule type" value="Genomic_DNA"/>
</dbReference>
<reference evidence="2 3" key="1">
    <citation type="submission" date="2024-06" db="EMBL/GenBank/DDBJ databases">
        <authorList>
            <person name="Steensen K."/>
            <person name="Seneca J."/>
            <person name="Bartlau N."/>
            <person name="Yu A.X."/>
            <person name="Polz M.F."/>
        </authorList>
    </citation>
    <scope>NUCLEOTIDE SEQUENCE [LARGE SCALE GENOMIC DNA]</scope>
    <source>
        <strain evidence="2 3">1F146</strain>
    </source>
</reference>
<name>A0ABV4MPS7_9VIBR</name>
<dbReference type="Proteomes" id="UP001569151">
    <property type="component" value="Unassembled WGS sequence"/>
</dbReference>
<comment type="caution">
    <text evidence="2">The sequence shown here is derived from an EMBL/GenBank/DDBJ whole genome shotgun (WGS) entry which is preliminary data.</text>
</comment>
<evidence type="ECO:0000313" key="2">
    <source>
        <dbReference type="EMBL" id="MEZ8211536.1"/>
    </source>
</evidence>
<organism evidence="2 3">
    <name type="scientific">Vibrio bivalvicida</name>
    <dbReference type="NCBI Taxonomy" id="1276888"/>
    <lineage>
        <taxon>Bacteria</taxon>
        <taxon>Pseudomonadati</taxon>
        <taxon>Pseudomonadota</taxon>
        <taxon>Gammaproteobacteria</taxon>
        <taxon>Vibrionales</taxon>
        <taxon>Vibrionaceae</taxon>
        <taxon>Vibrio</taxon>
        <taxon>Vibrio oreintalis group</taxon>
    </lineage>
</organism>
<protein>
    <recommendedName>
        <fullName evidence="4">Secreted protein</fullName>
    </recommendedName>
</protein>
<feature type="compositionally biased region" description="Basic and acidic residues" evidence="1">
    <location>
        <begin position="52"/>
        <end position="62"/>
    </location>
</feature>
<dbReference type="RefSeq" id="WP_371720384.1">
    <property type="nucleotide sequence ID" value="NZ_JBGOOF010000054.1"/>
</dbReference>
<proteinExistence type="predicted"/>